<dbReference type="AlphaFoldDB" id="A0A1H5PG48"/>
<sequence>MNYGYDAANRGITLAEPGGSCPATPAFPNSTKCTGFDYDNADRRTVTKYPNGVKNTTVYDGPGRTASITATNTSSTILTKRSYTYTVNGTKDGALRKTMTTDTGAVTTYSYDPVNRLTSAITGASTETWAYDKNGNRTLDTKTGTANVYSAFNAADQLCWAGPSAAACTAPPTGAVPYSYDANGNTTLAGATTQTYNVFDQFTSNTNGATTTAYSYTGPRNDERLTAGGTAFLNGSLGLTRQATAGVTTSFIRDPGGTLISMRTSTGASFYYTTDALGSITLLTDSAQAAAATYSCDSWGVTTSSGTQSAVNPWTYAGGYNDTASSRIKFGARYYNPFRGRFTQVDPSGQENNRYLYAGSNPVNNTDPLGLDVCYSFNKDTPACGWYGPPATQVLLSCKLGVTGMGISLFLTGGAASLGFLGNGFITFLSCFGL</sequence>
<reference evidence="3 4" key="1">
    <citation type="submission" date="2016-10" db="EMBL/GenBank/DDBJ databases">
        <authorList>
            <person name="de Groot N.N."/>
        </authorList>
    </citation>
    <scope>NUCLEOTIDE SEQUENCE [LARGE SCALE GENOMIC DNA]</scope>
    <source>
        <strain evidence="3 4">DSM 22274</strain>
    </source>
</reference>
<dbReference type="NCBIfam" id="TIGR03696">
    <property type="entry name" value="Rhs_assc_core"/>
    <property type="match status" value="1"/>
</dbReference>
<evidence type="ECO:0000313" key="4">
    <source>
        <dbReference type="Proteomes" id="UP000182725"/>
    </source>
</evidence>
<gene>
    <name evidence="3" type="ORF">SAMN04489740_4183</name>
</gene>
<dbReference type="Pfam" id="PF25023">
    <property type="entry name" value="TEN_YD-shell"/>
    <property type="match status" value="2"/>
</dbReference>
<protein>
    <submittedName>
        <fullName evidence="3">RHS repeat-associated core domain-containing protein</fullName>
    </submittedName>
</protein>
<evidence type="ECO:0000313" key="3">
    <source>
        <dbReference type="EMBL" id="SEF12098.1"/>
    </source>
</evidence>
<proteinExistence type="predicted"/>
<feature type="domain" description="Teneurin-like YD-shell" evidence="2">
    <location>
        <begin position="244"/>
        <end position="352"/>
    </location>
</feature>
<evidence type="ECO:0000256" key="1">
    <source>
        <dbReference type="ARBA" id="ARBA00022737"/>
    </source>
</evidence>
<organism evidence="3 4">
    <name type="scientific">Arthrobacter alpinus</name>
    <dbReference type="NCBI Taxonomy" id="656366"/>
    <lineage>
        <taxon>Bacteria</taxon>
        <taxon>Bacillati</taxon>
        <taxon>Actinomycetota</taxon>
        <taxon>Actinomycetes</taxon>
        <taxon>Micrococcales</taxon>
        <taxon>Micrococcaceae</taxon>
        <taxon>Arthrobacter</taxon>
    </lineage>
</organism>
<dbReference type="InterPro" id="IPR056823">
    <property type="entry name" value="TEN-like_YD-shell"/>
</dbReference>
<dbReference type="PANTHER" id="PTHR32305">
    <property type="match status" value="1"/>
</dbReference>
<evidence type="ECO:0000259" key="2">
    <source>
        <dbReference type="Pfam" id="PF25023"/>
    </source>
</evidence>
<dbReference type="Gene3D" id="2.180.10.10">
    <property type="entry name" value="RHS repeat-associated core"/>
    <property type="match status" value="1"/>
</dbReference>
<dbReference type="Proteomes" id="UP000182725">
    <property type="component" value="Unassembled WGS sequence"/>
</dbReference>
<name>A0A1H5PG48_9MICC</name>
<dbReference type="RefSeq" id="WP_074713616.1">
    <property type="nucleotide sequence ID" value="NZ_FNTV01000002.1"/>
</dbReference>
<feature type="domain" description="Teneurin-like YD-shell" evidence="2">
    <location>
        <begin position="38"/>
        <end position="216"/>
    </location>
</feature>
<dbReference type="InterPro" id="IPR050708">
    <property type="entry name" value="T6SS_VgrG/RHS"/>
</dbReference>
<accession>A0A1H5PG48</accession>
<dbReference type="PANTHER" id="PTHR32305:SF15">
    <property type="entry name" value="PROTEIN RHSA-RELATED"/>
    <property type="match status" value="1"/>
</dbReference>
<keyword evidence="1" id="KW-0677">Repeat</keyword>
<dbReference type="EMBL" id="FNTV01000002">
    <property type="protein sequence ID" value="SEF12098.1"/>
    <property type="molecule type" value="Genomic_DNA"/>
</dbReference>
<dbReference type="InterPro" id="IPR022385">
    <property type="entry name" value="Rhs_assc_core"/>
</dbReference>